<keyword evidence="1" id="KW-0732">Signal</keyword>
<dbReference type="Proteomes" id="UP000559626">
    <property type="component" value="Unassembled WGS sequence"/>
</dbReference>
<evidence type="ECO:0000313" key="3">
    <source>
        <dbReference type="Proteomes" id="UP000559626"/>
    </source>
</evidence>
<evidence type="ECO:0000313" key="2">
    <source>
        <dbReference type="EMBL" id="NML65930.1"/>
    </source>
</evidence>
<dbReference type="AlphaFoldDB" id="A0A7Y0AF49"/>
<organism evidence="2 3">
    <name type="scientific">Hymenobacter polaris</name>
    <dbReference type="NCBI Taxonomy" id="2682546"/>
    <lineage>
        <taxon>Bacteria</taxon>
        <taxon>Pseudomonadati</taxon>
        <taxon>Bacteroidota</taxon>
        <taxon>Cytophagia</taxon>
        <taxon>Cytophagales</taxon>
        <taxon>Hymenobacteraceae</taxon>
        <taxon>Hymenobacter</taxon>
    </lineage>
</organism>
<evidence type="ECO:0000256" key="1">
    <source>
        <dbReference type="SAM" id="SignalP"/>
    </source>
</evidence>
<comment type="caution">
    <text evidence="2">The sequence shown here is derived from an EMBL/GenBank/DDBJ whole genome shotgun (WGS) entry which is preliminary data.</text>
</comment>
<accession>A0A7Y0AF49</accession>
<reference evidence="2 3" key="1">
    <citation type="submission" date="2020-04" db="EMBL/GenBank/DDBJ databases">
        <title>Hymenobacter polaris sp. nov., isolated from Arctic soil.</title>
        <authorList>
            <person name="Dahal R.H."/>
        </authorList>
    </citation>
    <scope>NUCLEOTIDE SEQUENCE [LARGE SCALE GENOMIC DNA]</scope>
    <source>
        <strain evidence="2 3">RP-2-7</strain>
    </source>
</reference>
<name>A0A7Y0AF49_9BACT</name>
<protein>
    <submittedName>
        <fullName evidence="2">Uncharacterized protein</fullName>
    </submittedName>
</protein>
<keyword evidence="3" id="KW-1185">Reference proteome</keyword>
<feature type="signal peptide" evidence="1">
    <location>
        <begin position="1"/>
        <end position="23"/>
    </location>
</feature>
<dbReference type="EMBL" id="JABBGH010000002">
    <property type="protein sequence ID" value="NML65930.1"/>
    <property type="molecule type" value="Genomic_DNA"/>
</dbReference>
<sequence length="198" mass="20298">MSLINKALVGILFSGAALPLASAAWKNQVRAIYGFNAAGTGYTVFKPANTFNSLQQLVPEGSYILDVAQPGFELPGAVLTGADAAGPTLTVSELTSGLDDTGRFYVRCRLTSSQPGDATASVLLALPTRSGSADCAGATWATGVALGHLVDLPIDALVNSTNGLNQDDAVELFAVTSSGAQAYQQFEFGNNPVDVVAA</sequence>
<proteinExistence type="predicted"/>
<dbReference type="RefSeq" id="WP_169531566.1">
    <property type="nucleotide sequence ID" value="NZ_JABBGH010000002.1"/>
</dbReference>
<feature type="chain" id="PRO_5031033323" evidence="1">
    <location>
        <begin position="24"/>
        <end position="198"/>
    </location>
</feature>
<gene>
    <name evidence="2" type="ORF">HHL22_12005</name>
</gene>